<feature type="chain" id="PRO_5014670685" evidence="1">
    <location>
        <begin position="21"/>
        <end position="308"/>
    </location>
</feature>
<feature type="signal peptide" evidence="1">
    <location>
        <begin position="1"/>
        <end position="20"/>
    </location>
</feature>
<dbReference type="InterPro" id="IPR029058">
    <property type="entry name" value="AB_hydrolase_fold"/>
</dbReference>
<keyword evidence="1" id="KW-0732">Signal</keyword>
<organism evidence="4 6">
    <name type="scientific">Leptospira perolatii</name>
    <dbReference type="NCBI Taxonomy" id="2023191"/>
    <lineage>
        <taxon>Bacteria</taxon>
        <taxon>Pseudomonadati</taxon>
        <taxon>Spirochaetota</taxon>
        <taxon>Spirochaetia</taxon>
        <taxon>Leptospirales</taxon>
        <taxon>Leptospiraceae</taxon>
        <taxon>Leptospira</taxon>
    </lineage>
</organism>
<dbReference type="SUPFAM" id="SSF53474">
    <property type="entry name" value="alpha/beta-Hydrolases"/>
    <property type="match status" value="1"/>
</dbReference>
<name>A0A2M9ZLJ2_9LEPT</name>
<dbReference type="Proteomes" id="UP000231990">
    <property type="component" value="Unassembled WGS sequence"/>
</dbReference>
<dbReference type="AlphaFoldDB" id="A0A2M9ZLJ2"/>
<evidence type="ECO:0000313" key="5">
    <source>
        <dbReference type="Proteomes" id="UP000231962"/>
    </source>
</evidence>
<dbReference type="OrthoDB" id="9765872at2"/>
<evidence type="ECO:0000256" key="1">
    <source>
        <dbReference type="SAM" id="SignalP"/>
    </source>
</evidence>
<gene>
    <name evidence="3" type="ORF">CH360_09650</name>
    <name evidence="4" type="ORF">CH373_10585</name>
</gene>
<dbReference type="EMBL" id="NPDY01000007">
    <property type="protein sequence ID" value="PJZ69833.1"/>
    <property type="molecule type" value="Genomic_DNA"/>
</dbReference>
<accession>A0A2M9ZLJ2</accession>
<reference evidence="5 6" key="1">
    <citation type="submission" date="2017-07" db="EMBL/GenBank/DDBJ databases">
        <title>Leptospira spp. isolated from tropical soils.</title>
        <authorList>
            <person name="Thibeaux R."/>
            <person name="Iraola G."/>
            <person name="Ferres I."/>
            <person name="Bierque E."/>
            <person name="Girault D."/>
            <person name="Soupe-Gilbert M.-E."/>
            <person name="Picardeau M."/>
            <person name="Goarant C."/>
        </authorList>
    </citation>
    <scope>NUCLEOTIDE SEQUENCE [LARGE SCALE GENOMIC DNA]</scope>
    <source>
        <strain evidence="4 6">FH1-B-B1</strain>
        <strain evidence="3 5">FH1-B-C1</strain>
    </source>
</reference>
<sequence>MRMLKMFILASVVTTFPLLASGGGTSSKPLSGMYPVILSHGTFGWGSETDGPIGSLSYWGGMDEYLRSQGAVVYAPTKTPAESNEYRGKELSDKITVFMAANGYSKVHILGHSQGGLDARFAIANLGLSNKVVSLTTLNSPHRGTPVADVIKAVIPDWLKPSVAIVLNTLLKYLYGDEMQVLGALKSLTTEGMATFNSYTPNSASVKYYSYGSHIIIPDLIQHPFMGLIYPICAAGGLFNGQGASNDGLVPVTSHPWGTWKGGPSYGLLTTGLDHFQVSDTFNTGDMWFDVKGYYLQLANNMKDAQEN</sequence>
<dbReference type="Proteomes" id="UP000231962">
    <property type="component" value="Unassembled WGS sequence"/>
</dbReference>
<protein>
    <submittedName>
        <fullName evidence="4">Lipase</fullName>
    </submittedName>
</protein>
<keyword evidence="5" id="KW-1185">Reference proteome</keyword>
<feature type="domain" description="AB hydrolase-1" evidence="2">
    <location>
        <begin position="35"/>
        <end position="171"/>
    </location>
</feature>
<evidence type="ECO:0000313" key="4">
    <source>
        <dbReference type="EMBL" id="PJZ72952.1"/>
    </source>
</evidence>
<dbReference type="InterPro" id="IPR000073">
    <property type="entry name" value="AB_hydrolase_1"/>
</dbReference>
<evidence type="ECO:0000259" key="2">
    <source>
        <dbReference type="Pfam" id="PF00561"/>
    </source>
</evidence>
<dbReference type="EMBL" id="NPDZ01000006">
    <property type="protein sequence ID" value="PJZ72952.1"/>
    <property type="molecule type" value="Genomic_DNA"/>
</dbReference>
<dbReference type="Pfam" id="PF00561">
    <property type="entry name" value="Abhydrolase_1"/>
    <property type="match status" value="1"/>
</dbReference>
<evidence type="ECO:0000313" key="6">
    <source>
        <dbReference type="Proteomes" id="UP000231990"/>
    </source>
</evidence>
<dbReference type="Gene3D" id="3.40.50.1820">
    <property type="entry name" value="alpha/beta hydrolase"/>
    <property type="match status" value="1"/>
</dbReference>
<dbReference type="RefSeq" id="WP_100713814.1">
    <property type="nucleotide sequence ID" value="NZ_NPDY01000007.1"/>
</dbReference>
<evidence type="ECO:0000313" key="3">
    <source>
        <dbReference type="EMBL" id="PJZ69833.1"/>
    </source>
</evidence>
<proteinExistence type="predicted"/>
<comment type="caution">
    <text evidence="4">The sequence shown here is derived from an EMBL/GenBank/DDBJ whole genome shotgun (WGS) entry which is preliminary data.</text>
</comment>